<dbReference type="AlphaFoldDB" id="A0A922CR37"/>
<organism evidence="2 3">
    <name type="scientific">Manduca sexta</name>
    <name type="common">Tobacco hawkmoth</name>
    <name type="synonym">Tobacco hornworm</name>
    <dbReference type="NCBI Taxonomy" id="7130"/>
    <lineage>
        <taxon>Eukaryota</taxon>
        <taxon>Metazoa</taxon>
        <taxon>Ecdysozoa</taxon>
        <taxon>Arthropoda</taxon>
        <taxon>Hexapoda</taxon>
        <taxon>Insecta</taxon>
        <taxon>Pterygota</taxon>
        <taxon>Neoptera</taxon>
        <taxon>Endopterygota</taxon>
        <taxon>Lepidoptera</taxon>
        <taxon>Glossata</taxon>
        <taxon>Ditrysia</taxon>
        <taxon>Bombycoidea</taxon>
        <taxon>Sphingidae</taxon>
        <taxon>Sphinginae</taxon>
        <taxon>Sphingini</taxon>
        <taxon>Manduca</taxon>
    </lineage>
</organism>
<sequence length="145" mass="16698">MSFENITFRHNKNRTRTKSDSQSNVNELNELLNQTMNNTGTSLPDVSYDDKCNQEIISELKNKIEKLTIQLCSAEEEIELLSLENNTLKRSNKELMKKNELYKNIAYTPVKKSNSKQSSPRSCTKTKESLTKQTNTDITVRCKDT</sequence>
<feature type="region of interest" description="Disordered" evidence="1">
    <location>
        <begin position="1"/>
        <end position="24"/>
    </location>
</feature>
<evidence type="ECO:0000256" key="1">
    <source>
        <dbReference type="SAM" id="MobiDB-lite"/>
    </source>
</evidence>
<gene>
    <name evidence="2" type="ORF">O3G_MSEX009055</name>
</gene>
<name>A0A922CR37_MANSE</name>
<feature type="compositionally biased region" description="Polar residues" evidence="1">
    <location>
        <begin position="111"/>
        <end position="123"/>
    </location>
</feature>
<reference evidence="2" key="1">
    <citation type="journal article" date="2016" name="Insect Biochem. Mol. Biol.">
        <title>Multifaceted biological insights from a draft genome sequence of the tobacco hornworm moth, Manduca sexta.</title>
        <authorList>
            <person name="Kanost M.R."/>
            <person name="Arrese E.L."/>
            <person name="Cao X."/>
            <person name="Chen Y.R."/>
            <person name="Chellapilla S."/>
            <person name="Goldsmith M.R."/>
            <person name="Grosse-Wilde E."/>
            <person name="Heckel D.G."/>
            <person name="Herndon N."/>
            <person name="Jiang H."/>
            <person name="Papanicolaou A."/>
            <person name="Qu J."/>
            <person name="Soulages J.L."/>
            <person name="Vogel H."/>
            <person name="Walters J."/>
            <person name="Waterhouse R.M."/>
            <person name="Ahn S.J."/>
            <person name="Almeida F.C."/>
            <person name="An C."/>
            <person name="Aqrawi P."/>
            <person name="Bretschneider A."/>
            <person name="Bryant W.B."/>
            <person name="Bucks S."/>
            <person name="Chao H."/>
            <person name="Chevignon G."/>
            <person name="Christen J.M."/>
            <person name="Clarke D.F."/>
            <person name="Dittmer N.T."/>
            <person name="Ferguson L.C.F."/>
            <person name="Garavelou S."/>
            <person name="Gordon K.H.J."/>
            <person name="Gunaratna R.T."/>
            <person name="Han Y."/>
            <person name="Hauser F."/>
            <person name="He Y."/>
            <person name="Heidel-Fischer H."/>
            <person name="Hirsh A."/>
            <person name="Hu Y."/>
            <person name="Jiang H."/>
            <person name="Kalra D."/>
            <person name="Klinner C."/>
            <person name="Konig C."/>
            <person name="Kovar C."/>
            <person name="Kroll A.R."/>
            <person name="Kuwar S.S."/>
            <person name="Lee S.L."/>
            <person name="Lehman R."/>
            <person name="Li K."/>
            <person name="Li Z."/>
            <person name="Liang H."/>
            <person name="Lovelace S."/>
            <person name="Lu Z."/>
            <person name="Mansfield J.H."/>
            <person name="McCulloch K.J."/>
            <person name="Mathew T."/>
            <person name="Morton B."/>
            <person name="Muzny D.M."/>
            <person name="Neunemann D."/>
            <person name="Ongeri F."/>
            <person name="Pauchet Y."/>
            <person name="Pu L.L."/>
            <person name="Pyrousis I."/>
            <person name="Rao X.J."/>
            <person name="Redding A."/>
            <person name="Roesel C."/>
            <person name="Sanchez-Gracia A."/>
            <person name="Schaack S."/>
            <person name="Shukla A."/>
            <person name="Tetreau G."/>
            <person name="Wang Y."/>
            <person name="Xiong G.H."/>
            <person name="Traut W."/>
            <person name="Walsh T.K."/>
            <person name="Worley K.C."/>
            <person name="Wu D."/>
            <person name="Wu W."/>
            <person name="Wu Y.Q."/>
            <person name="Zhang X."/>
            <person name="Zou Z."/>
            <person name="Zucker H."/>
            <person name="Briscoe A.D."/>
            <person name="Burmester T."/>
            <person name="Clem R.J."/>
            <person name="Feyereisen R."/>
            <person name="Grimmelikhuijzen C.J.P."/>
            <person name="Hamodrakas S.J."/>
            <person name="Hansson B.S."/>
            <person name="Huguet E."/>
            <person name="Jermiin L.S."/>
            <person name="Lan Q."/>
            <person name="Lehman H.K."/>
            <person name="Lorenzen M."/>
            <person name="Merzendorfer H."/>
            <person name="Michalopoulos I."/>
            <person name="Morton D.B."/>
            <person name="Muthukrishnan S."/>
            <person name="Oakeshott J.G."/>
            <person name="Palmer W."/>
            <person name="Park Y."/>
            <person name="Passarelli A.L."/>
            <person name="Rozas J."/>
            <person name="Schwartz L.M."/>
            <person name="Smith W."/>
            <person name="Southgate A."/>
            <person name="Vilcinskas A."/>
            <person name="Vogt R."/>
            <person name="Wang P."/>
            <person name="Werren J."/>
            <person name="Yu X.Q."/>
            <person name="Zhou J.J."/>
            <person name="Brown S.J."/>
            <person name="Scherer S.E."/>
            <person name="Richards S."/>
            <person name="Blissard G.W."/>
        </authorList>
    </citation>
    <scope>NUCLEOTIDE SEQUENCE</scope>
</reference>
<keyword evidence="3" id="KW-1185">Reference proteome</keyword>
<comment type="caution">
    <text evidence="2">The sequence shown here is derived from an EMBL/GenBank/DDBJ whole genome shotgun (WGS) entry which is preliminary data.</text>
</comment>
<proteinExistence type="predicted"/>
<dbReference type="Proteomes" id="UP000791440">
    <property type="component" value="Unassembled WGS sequence"/>
</dbReference>
<feature type="region of interest" description="Disordered" evidence="1">
    <location>
        <begin position="111"/>
        <end position="130"/>
    </location>
</feature>
<dbReference type="EMBL" id="JH668483">
    <property type="protein sequence ID" value="KAG6455136.1"/>
    <property type="molecule type" value="Genomic_DNA"/>
</dbReference>
<reference evidence="2" key="2">
    <citation type="submission" date="2020-12" db="EMBL/GenBank/DDBJ databases">
        <authorList>
            <person name="Kanost M."/>
        </authorList>
    </citation>
    <scope>NUCLEOTIDE SEQUENCE</scope>
</reference>
<evidence type="ECO:0000313" key="3">
    <source>
        <dbReference type="Proteomes" id="UP000791440"/>
    </source>
</evidence>
<evidence type="ECO:0000313" key="2">
    <source>
        <dbReference type="EMBL" id="KAG6455136.1"/>
    </source>
</evidence>
<protein>
    <submittedName>
        <fullName evidence="2">Uncharacterized protein</fullName>
    </submittedName>
</protein>
<accession>A0A922CR37</accession>